<dbReference type="InterPro" id="IPR023395">
    <property type="entry name" value="MCP_dom_sf"/>
</dbReference>
<protein>
    <recommendedName>
        <fullName evidence="5">Mitochondrial carrier protein</fullName>
    </recommendedName>
</protein>
<evidence type="ECO:0000256" key="2">
    <source>
        <dbReference type="ARBA" id="ARBA00022692"/>
    </source>
</evidence>
<dbReference type="Pfam" id="PF00153">
    <property type="entry name" value="Mito_carr"/>
    <property type="match status" value="1"/>
</dbReference>
<evidence type="ECO:0008006" key="5">
    <source>
        <dbReference type="Google" id="ProtNLM"/>
    </source>
</evidence>
<dbReference type="Gene3D" id="1.50.40.10">
    <property type="entry name" value="Mitochondrial carrier domain"/>
    <property type="match status" value="1"/>
</dbReference>
<evidence type="ECO:0000256" key="1">
    <source>
        <dbReference type="ARBA" id="ARBA00004141"/>
    </source>
</evidence>
<dbReference type="PANTHER" id="PTHR46181:SF3">
    <property type="entry name" value="MITOCHONDRIAL GLYCINE TRANSPORTER"/>
    <property type="match status" value="1"/>
</dbReference>
<comment type="subcellular location">
    <subcellularLocation>
        <location evidence="1">Membrane</location>
        <topology evidence="1">Multi-pass membrane protein</topology>
    </subcellularLocation>
</comment>
<sequence>MNNDIHKKFISGLGAGVINTVLFNPVDKAIYLMIRDNKSLFDSSVWKNPYRGVSQAFYGRVMGYGIYFTLFDVYRENFNMSVLASSIGTGCTTAVLTSPINVIKMFNWNQDTNNKKLRILGMEMYKKYGYSVFFKGLECTMLRDSLFSSIFYGLSTKYNEEKNMVKDICFGTIGTIVASPINYARNEKYFNFDKKITVIDVTKELFTDIKNGNIKNLIFHKLNIGWGTLRVGVGMALSKQIYETILAKV</sequence>
<accession>A0A3G4ZL62</accession>
<gene>
    <name evidence="4" type="ORF">Terrestrivirus1_8</name>
</gene>
<evidence type="ECO:0000256" key="3">
    <source>
        <dbReference type="ARBA" id="ARBA00023136"/>
    </source>
</evidence>
<name>A0A3G4ZL62_9VIRU</name>
<evidence type="ECO:0000313" key="4">
    <source>
        <dbReference type="EMBL" id="AYV75134.1"/>
    </source>
</evidence>
<dbReference type="SUPFAM" id="SSF103506">
    <property type="entry name" value="Mitochondrial carrier"/>
    <property type="match status" value="1"/>
</dbReference>
<dbReference type="PANTHER" id="PTHR46181">
    <property type="entry name" value="MITOCHONDRIAL GLYCINE TRANSPORTER"/>
    <property type="match status" value="1"/>
</dbReference>
<keyword evidence="2" id="KW-0812">Transmembrane</keyword>
<proteinExistence type="predicted"/>
<dbReference type="GO" id="GO:0016020">
    <property type="term" value="C:membrane"/>
    <property type="evidence" value="ECO:0007669"/>
    <property type="project" value="UniProtKB-SubCell"/>
</dbReference>
<keyword evidence="3" id="KW-0472">Membrane</keyword>
<dbReference type="InterPro" id="IPR018108">
    <property type="entry name" value="MCP_transmembrane"/>
</dbReference>
<dbReference type="GO" id="GO:0015187">
    <property type="term" value="F:glycine transmembrane transporter activity"/>
    <property type="evidence" value="ECO:0007669"/>
    <property type="project" value="TreeGrafter"/>
</dbReference>
<dbReference type="EMBL" id="MK071979">
    <property type="protein sequence ID" value="AYV75134.1"/>
    <property type="molecule type" value="Genomic_DNA"/>
</dbReference>
<organism evidence="4">
    <name type="scientific">Terrestrivirus sp</name>
    <dbReference type="NCBI Taxonomy" id="2487775"/>
    <lineage>
        <taxon>Viruses</taxon>
        <taxon>Varidnaviria</taxon>
        <taxon>Bamfordvirae</taxon>
        <taxon>Nucleocytoviricota</taxon>
        <taxon>Megaviricetes</taxon>
        <taxon>Imitervirales</taxon>
        <taxon>Mimiviridae</taxon>
        <taxon>Klosneuvirinae</taxon>
    </lineage>
</organism>
<reference evidence="4" key="1">
    <citation type="submission" date="2018-10" db="EMBL/GenBank/DDBJ databases">
        <title>Hidden diversity of soil giant viruses.</title>
        <authorList>
            <person name="Schulz F."/>
            <person name="Alteio L."/>
            <person name="Goudeau D."/>
            <person name="Ryan E.M."/>
            <person name="Malmstrom R.R."/>
            <person name="Blanchard J."/>
            <person name="Woyke T."/>
        </authorList>
    </citation>
    <scope>NUCLEOTIDE SEQUENCE</scope>
    <source>
        <strain evidence="4">TEV1</strain>
    </source>
</reference>